<gene>
    <name evidence="2" type="ORF">BGZ99_001809</name>
</gene>
<evidence type="ECO:0000313" key="3">
    <source>
        <dbReference type="Proteomes" id="UP000738325"/>
    </source>
</evidence>
<feature type="compositionally biased region" description="Polar residues" evidence="1">
    <location>
        <begin position="246"/>
        <end position="285"/>
    </location>
</feature>
<name>A0A9P6R079_9FUNG</name>
<organism evidence="2 3">
    <name type="scientific">Dissophora globulifera</name>
    <dbReference type="NCBI Taxonomy" id="979702"/>
    <lineage>
        <taxon>Eukaryota</taxon>
        <taxon>Fungi</taxon>
        <taxon>Fungi incertae sedis</taxon>
        <taxon>Mucoromycota</taxon>
        <taxon>Mortierellomycotina</taxon>
        <taxon>Mortierellomycetes</taxon>
        <taxon>Mortierellales</taxon>
        <taxon>Mortierellaceae</taxon>
        <taxon>Dissophora</taxon>
    </lineage>
</organism>
<feature type="compositionally biased region" description="Polar residues" evidence="1">
    <location>
        <begin position="29"/>
        <end position="45"/>
    </location>
</feature>
<dbReference type="AlphaFoldDB" id="A0A9P6R079"/>
<proteinExistence type="predicted"/>
<dbReference type="EMBL" id="JAAAIP010001486">
    <property type="protein sequence ID" value="KAG0306261.1"/>
    <property type="molecule type" value="Genomic_DNA"/>
</dbReference>
<feature type="non-terminal residue" evidence="2">
    <location>
        <position position="374"/>
    </location>
</feature>
<evidence type="ECO:0000256" key="1">
    <source>
        <dbReference type="SAM" id="MobiDB-lite"/>
    </source>
</evidence>
<sequence>MHMDPPKQRHIRNLDGTHDFHSLAERDPQSAQEASTHSPSITSDSVYRKTSFNNAVERSFESTADTNSCSDRTALAYEEGTLFEKDDCSSDFSRILDVDDFTDCYRRTDFAPRQAPFTPVPALPYNSPVRRAETISPRQHCQGQEQKQPSVWHHLDWMATGRFINVEPAALQQQRTTILHPALFSLSVPSNVTPTVFALASSLPNPIISQLSMNLPSQPTVEQNPIPFKTPRNTGTEPPLSEASAHATSSIQSQHDASQQLPLRNQSYTSESTSNATQAVPNSSPDRTKVGGKDDEIHLIFESAGLAERLVSPYGNQTPHEATGRNLSMVLPPWPTTLLTPSTSLNKTPVHDKDLDPCYFKTKADQQQKVEDNQ</sequence>
<keyword evidence="3" id="KW-1185">Reference proteome</keyword>
<dbReference type="Proteomes" id="UP000738325">
    <property type="component" value="Unassembled WGS sequence"/>
</dbReference>
<evidence type="ECO:0000313" key="2">
    <source>
        <dbReference type="EMBL" id="KAG0306261.1"/>
    </source>
</evidence>
<reference evidence="2" key="1">
    <citation type="journal article" date="2020" name="Fungal Divers.">
        <title>Resolving the Mortierellaceae phylogeny through synthesis of multi-gene phylogenetics and phylogenomics.</title>
        <authorList>
            <person name="Vandepol N."/>
            <person name="Liber J."/>
            <person name="Desiro A."/>
            <person name="Na H."/>
            <person name="Kennedy M."/>
            <person name="Barry K."/>
            <person name="Grigoriev I.V."/>
            <person name="Miller A.N."/>
            <person name="O'Donnell K."/>
            <person name="Stajich J.E."/>
            <person name="Bonito G."/>
        </authorList>
    </citation>
    <scope>NUCLEOTIDE SEQUENCE</scope>
    <source>
        <strain evidence="2">REB-010B</strain>
    </source>
</reference>
<comment type="caution">
    <text evidence="2">The sequence shown here is derived from an EMBL/GenBank/DDBJ whole genome shotgun (WGS) entry which is preliminary data.</text>
</comment>
<feature type="region of interest" description="Disordered" evidence="1">
    <location>
        <begin position="24"/>
        <end position="45"/>
    </location>
</feature>
<accession>A0A9P6R079</accession>
<feature type="region of interest" description="Disordered" evidence="1">
    <location>
        <begin position="216"/>
        <end position="292"/>
    </location>
</feature>
<protein>
    <submittedName>
        <fullName evidence="2">Uncharacterized protein</fullName>
    </submittedName>
</protein>